<keyword evidence="3" id="KW-1185">Reference proteome</keyword>
<evidence type="ECO:0008006" key="4">
    <source>
        <dbReference type="Google" id="ProtNLM"/>
    </source>
</evidence>
<dbReference type="EMBL" id="BAABGN010000012">
    <property type="protein sequence ID" value="GAA4428190.1"/>
    <property type="molecule type" value="Genomic_DNA"/>
</dbReference>
<organism evidence="2 3">
    <name type="scientific">Georgenia halophila</name>
    <dbReference type="NCBI Taxonomy" id="620889"/>
    <lineage>
        <taxon>Bacteria</taxon>
        <taxon>Bacillati</taxon>
        <taxon>Actinomycetota</taxon>
        <taxon>Actinomycetes</taxon>
        <taxon>Micrococcales</taxon>
        <taxon>Bogoriellaceae</taxon>
        <taxon>Georgenia</taxon>
    </lineage>
</organism>
<sequence length="126" mass="13723">MPLRRLAARVLALSVLFLALVAPATAQAGELTMPPPSKCGNHFDVINNGGANYRVVGTELYVFSSDYMLVYVSASGDRFGAYNASPYGGANFTFEIENSWEEVRPITISLTNSSNTRTLCSQTYWA</sequence>
<dbReference type="RefSeq" id="WP_345216997.1">
    <property type="nucleotide sequence ID" value="NZ_BAABGN010000012.1"/>
</dbReference>
<comment type="caution">
    <text evidence="2">The sequence shown here is derived from an EMBL/GenBank/DDBJ whole genome shotgun (WGS) entry which is preliminary data.</text>
</comment>
<evidence type="ECO:0000313" key="3">
    <source>
        <dbReference type="Proteomes" id="UP001500622"/>
    </source>
</evidence>
<proteinExistence type="predicted"/>
<name>A0ABP8LFV0_9MICO</name>
<feature type="chain" id="PRO_5047162247" description="Secreted protein" evidence="1">
    <location>
        <begin position="29"/>
        <end position="126"/>
    </location>
</feature>
<evidence type="ECO:0000313" key="2">
    <source>
        <dbReference type="EMBL" id="GAA4428190.1"/>
    </source>
</evidence>
<accession>A0ABP8LFV0</accession>
<evidence type="ECO:0000256" key="1">
    <source>
        <dbReference type="SAM" id="SignalP"/>
    </source>
</evidence>
<dbReference type="Proteomes" id="UP001500622">
    <property type="component" value="Unassembled WGS sequence"/>
</dbReference>
<protein>
    <recommendedName>
        <fullName evidence="4">Secreted protein</fullName>
    </recommendedName>
</protein>
<gene>
    <name evidence="2" type="ORF">GCM10023169_29060</name>
</gene>
<keyword evidence="1" id="KW-0732">Signal</keyword>
<reference evidence="3" key="1">
    <citation type="journal article" date="2019" name="Int. J. Syst. Evol. Microbiol.">
        <title>The Global Catalogue of Microorganisms (GCM) 10K type strain sequencing project: providing services to taxonomists for standard genome sequencing and annotation.</title>
        <authorList>
            <consortium name="The Broad Institute Genomics Platform"/>
            <consortium name="The Broad Institute Genome Sequencing Center for Infectious Disease"/>
            <person name="Wu L."/>
            <person name="Ma J."/>
        </authorList>
    </citation>
    <scope>NUCLEOTIDE SEQUENCE [LARGE SCALE GENOMIC DNA]</scope>
    <source>
        <strain evidence="3">JCM 17810</strain>
    </source>
</reference>
<feature type="signal peptide" evidence="1">
    <location>
        <begin position="1"/>
        <end position="28"/>
    </location>
</feature>